<evidence type="ECO:0000256" key="2">
    <source>
        <dbReference type="ARBA" id="ARBA00022723"/>
    </source>
</evidence>
<evidence type="ECO:0000256" key="7">
    <source>
        <dbReference type="RuleBase" id="RU366006"/>
    </source>
</evidence>
<dbReference type="SUPFAM" id="SSF51604">
    <property type="entry name" value="Enolase C-terminal domain-like"/>
    <property type="match status" value="1"/>
</dbReference>
<dbReference type="Pfam" id="PF13378">
    <property type="entry name" value="MR_MLE_C"/>
    <property type="match status" value="1"/>
</dbReference>
<keyword evidence="3 6" id="KW-0460">Magnesium</keyword>
<feature type="binding site" evidence="6">
    <location>
        <position position="191"/>
    </location>
    <ligand>
        <name>Mg(2+)</name>
        <dbReference type="ChEBI" id="CHEBI:18420"/>
    </ligand>
</feature>
<dbReference type="FunFam" id="3.30.390.10:FF:000009">
    <property type="entry name" value="Hydrophobic dipeptide epimerase"/>
    <property type="match status" value="1"/>
</dbReference>
<evidence type="ECO:0000256" key="6">
    <source>
        <dbReference type="PIRSR" id="PIRSR634603-3"/>
    </source>
</evidence>
<feature type="binding site" evidence="6">
    <location>
        <position position="218"/>
    </location>
    <ligand>
        <name>Mg(2+)</name>
        <dbReference type="ChEBI" id="CHEBI:18420"/>
    </ligand>
</feature>
<dbReference type="PANTHER" id="PTHR48073">
    <property type="entry name" value="O-SUCCINYLBENZOATE SYNTHASE-RELATED"/>
    <property type="match status" value="1"/>
</dbReference>
<dbReference type="SMART" id="SM00922">
    <property type="entry name" value="MR_MLE"/>
    <property type="match status" value="1"/>
</dbReference>
<organism evidence="9 10">
    <name type="scientific">Shimazuella alba</name>
    <dbReference type="NCBI Taxonomy" id="2690964"/>
    <lineage>
        <taxon>Bacteria</taxon>
        <taxon>Bacillati</taxon>
        <taxon>Bacillota</taxon>
        <taxon>Bacilli</taxon>
        <taxon>Bacillales</taxon>
        <taxon>Thermoactinomycetaceae</taxon>
        <taxon>Shimazuella</taxon>
    </lineage>
</organism>
<dbReference type="Gene3D" id="3.20.20.120">
    <property type="entry name" value="Enolase-like C-terminal domain"/>
    <property type="match status" value="1"/>
</dbReference>
<dbReference type="AlphaFoldDB" id="A0A6I4VZJ4"/>
<dbReference type="GO" id="GO:0006518">
    <property type="term" value="P:peptide metabolic process"/>
    <property type="evidence" value="ECO:0007669"/>
    <property type="project" value="UniProtKB-ARBA"/>
</dbReference>
<dbReference type="InterPro" id="IPR029017">
    <property type="entry name" value="Enolase-like_N"/>
</dbReference>
<proteinExistence type="inferred from homology"/>
<feature type="active site" description="Proton acceptor; specific for (R)-substrate epimerization" evidence="5">
    <location>
        <position position="163"/>
    </location>
</feature>
<evidence type="ECO:0000256" key="1">
    <source>
        <dbReference type="ARBA" id="ARBA00008031"/>
    </source>
</evidence>
<keyword evidence="2 6" id="KW-0479">Metal-binding</keyword>
<protein>
    <recommendedName>
        <fullName evidence="7">Dipeptide epimerase</fullName>
        <ecNumber evidence="7">5.1.1.-</ecNumber>
    </recommendedName>
</protein>
<comment type="caution">
    <text evidence="9">The sequence shown here is derived from an EMBL/GenBank/DDBJ whole genome shotgun (WGS) entry which is preliminary data.</text>
</comment>
<evidence type="ECO:0000256" key="5">
    <source>
        <dbReference type="PIRSR" id="PIRSR634603-1"/>
    </source>
</evidence>
<dbReference type="InterPro" id="IPR013342">
    <property type="entry name" value="Mandelate_racemase_C"/>
</dbReference>
<dbReference type="PANTHER" id="PTHR48073:SF2">
    <property type="entry name" value="O-SUCCINYLBENZOATE SYNTHASE"/>
    <property type="match status" value="1"/>
</dbReference>
<evidence type="ECO:0000256" key="4">
    <source>
        <dbReference type="ARBA" id="ARBA00023235"/>
    </source>
</evidence>
<dbReference type="SUPFAM" id="SSF54826">
    <property type="entry name" value="Enolase N-terminal domain-like"/>
    <property type="match status" value="1"/>
</dbReference>
<dbReference type="SFLD" id="SFLDG00180">
    <property type="entry name" value="muconate_cycloisomerase"/>
    <property type="match status" value="1"/>
</dbReference>
<feature type="binding site" evidence="6">
    <location>
        <position position="243"/>
    </location>
    <ligand>
        <name>Mg(2+)</name>
        <dbReference type="ChEBI" id="CHEBI:18420"/>
    </ligand>
</feature>
<feature type="active site" description="Proton acceptor; specific for (S)-substrate epimerization" evidence="5">
    <location>
        <position position="267"/>
    </location>
</feature>
<dbReference type="GO" id="GO:0016855">
    <property type="term" value="F:racemase and epimerase activity, acting on amino acids and derivatives"/>
    <property type="evidence" value="ECO:0007669"/>
    <property type="project" value="UniProtKB-UniRule"/>
</dbReference>
<dbReference type="InterPro" id="IPR013341">
    <property type="entry name" value="Mandelate_racemase_N_dom"/>
</dbReference>
<dbReference type="EC" id="5.1.1.-" evidence="7"/>
<reference evidence="9 10" key="1">
    <citation type="submission" date="2019-12" db="EMBL/GenBank/DDBJ databases">
        <title>Whole-genome analyses of novel actinobacteria.</title>
        <authorList>
            <person name="Sahin N."/>
            <person name="Saygin H."/>
        </authorList>
    </citation>
    <scope>NUCLEOTIDE SEQUENCE [LARGE SCALE GENOMIC DNA]</scope>
    <source>
        <strain evidence="9 10">KC615</strain>
    </source>
</reference>
<dbReference type="InterPro" id="IPR036849">
    <property type="entry name" value="Enolase-like_C_sf"/>
</dbReference>
<dbReference type="CDD" id="cd03319">
    <property type="entry name" value="L-Ala-DL-Glu_epimerase"/>
    <property type="match status" value="1"/>
</dbReference>
<sequence>MKIVQADIYGIHLPLKSPFVISYSSYDYMPSIILRLKTDEGLVGYGEAVPDEHVTGETFFGVINILKHHLLPAIMGQNPFSIEQIHHILDQAIYANPSAKAAIDIACYDLMGKFLSQPVYQLIGGAVHESLTFPAVLSIDDPDVMAQKAKKAITEGYLYLKLKLGRDPQEDVERVKAIRQAIGDKVTICIDINQGWVNYSQAIQAIEQLTSYHVAWVEQPIRIQDIDGLAEIKKHTMTPIMADESVHDGYQLLEIIKKQAADRINIKLMKCGGIYPAVHMAKMAEFAGLPCQIGSMVESSIASAAGYHVAKSHRNITHTELTGPLLFSKDIGDLQYTLPYVELTDRAGLGIEVDKQQLHELMITQETIMYSS</sequence>
<evidence type="ECO:0000256" key="3">
    <source>
        <dbReference type="ARBA" id="ARBA00022842"/>
    </source>
</evidence>
<feature type="domain" description="Mandelate racemase/muconate lactonizing enzyme C-terminal" evidence="8">
    <location>
        <begin position="142"/>
        <end position="239"/>
    </location>
</feature>
<name>A0A6I4VZJ4_9BACL</name>
<gene>
    <name evidence="9" type="ORF">GSM42_15825</name>
</gene>
<dbReference type="SFLD" id="SFLDS00001">
    <property type="entry name" value="Enolase"/>
    <property type="match status" value="1"/>
</dbReference>
<dbReference type="InterPro" id="IPR034603">
    <property type="entry name" value="Dipeptide_epimerase"/>
</dbReference>
<dbReference type="GO" id="GO:0000287">
    <property type="term" value="F:magnesium ion binding"/>
    <property type="evidence" value="ECO:0007669"/>
    <property type="project" value="UniProtKB-ARBA"/>
</dbReference>
<dbReference type="InterPro" id="IPR029065">
    <property type="entry name" value="Enolase_C-like"/>
</dbReference>
<evidence type="ECO:0000259" key="8">
    <source>
        <dbReference type="SMART" id="SM00922"/>
    </source>
</evidence>
<comment type="similarity">
    <text evidence="1 7">Belongs to the mandelate racemase/muconate lactonizing enzyme family.</text>
</comment>
<keyword evidence="10" id="KW-1185">Reference proteome</keyword>
<comment type="cofactor">
    <cofactor evidence="6 7">
        <name>Mg(2+)</name>
        <dbReference type="ChEBI" id="CHEBI:18420"/>
    </cofactor>
    <text evidence="6 7">Binds 1 Mg(2+) ion per subunit.</text>
</comment>
<dbReference type="Gene3D" id="3.30.390.10">
    <property type="entry name" value="Enolase-like, N-terminal domain"/>
    <property type="match status" value="1"/>
</dbReference>
<dbReference type="Proteomes" id="UP000430692">
    <property type="component" value="Unassembled WGS sequence"/>
</dbReference>
<dbReference type="RefSeq" id="WP_160802510.1">
    <property type="nucleotide sequence ID" value="NZ_WUUL01000012.1"/>
</dbReference>
<evidence type="ECO:0000313" key="9">
    <source>
        <dbReference type="EMBL" id="MXQ55156.1"/>
    </source>
</evidence>
<dbReference type="Pfam" id="PF02746">
    <property type="entry name" value="MR_MLE_N"/>
    <property type="match status" value="1"/>
</dbReference>
<keyword evidence="4 7" id="KW-0413">Isomerase</keyword>
<evidence type="ECO:0000313" key="10">
    <source>
        <dbReference type="Proteomes" id="UP000430692"/>
    </source>
</evidence>
<dbReference type="SFLD" id="SFLDF00009">
    <property type="entry name" value="o-succinylbenzoate_synthase"/>
    <property type="match status" value="1"/>
</dbReference>
<accession>A0A6I4VZJ4</accession>
<dbReference type="EMBL" id="WUUL01000012">
    <property type="protein sequence ID" value="MXQ55156.1"/>
    <property type="molecule type" value="Genomic_DNA"/>
</dbReference>